<evidence type="ECO:0000313" key="11">
    <source>
        <dbReference type="EMBL" id="MBC5764437.1"/>
    </source>
</evidence>
<proteinExistence type="predicted"/>
<dbReference type="PRINTS" id="PR00344">
    <property type="entry name" value="BCTRLSENSOR"/>
</dbReference>
<feature type="signal peptide" evidence="8">
    <location>
        <begin position="1"/>
        <end position="22"/>
    </location>
</feature>
<keyword evidence="5" id="KW-0418">Kinase</keyword>
<evidence type="ECO:0000256" key="7">
    <source>
        <dbReference type="SAM" id="Phobius"/>
    </source>
</evidence>
<comment type="catalytic activity">
    <reaction evidence="1">
        <text>ATP + protein L-histidine = ADP + protein N-phospho-L-histidine.</text>
        <dbReference type="EC" id="2.7.13.3"/>
    </reaction>
</comment>
<dbReference type="InterPro" id="IPR036890">
    <property type="entry name" value="HATPase_C_sf"/>
</dbReference>
<evidence type="ECO:0000256" key="5">
    <source>
        <dbReference type="ARBA" id="ARBA00022777"/>
    </source>
</evidence>
<feature type="transmembrane region" description="Helical" evidence="7">
    <location>
        <begin position="216"/>
        <end position="234"/>
    </location>
</feature>
<dbReference type="SUPFAM" id="SSF55874">
    <property type="entry name" value="ATPase domain of HSP90 chaperone/DNA topoisomerase II/histidine kinase"/>
    <property type="match status" value="1"/>
</dbReference>
<dbReference type="AlphaFoldDB" id="A0A923S4S7"/>
<dbReference type="SMART" id="SM00387">
    <property type="entry name" value="HATPase_c"/>
    <property type="match status" value="1"/>
</dbReference>
<dbReference type="Proteomes" id="UP000596827">
    <property type="component" value="Unassembled WGS sequence"/>
</dbReference>
<evidence type="ECO:0000256" key="1">
    <source>
        <dbReference type="ARBA" id="ARBA00000085"/>
    </source>
</evidence>
<dbReference type="EC" id="2.7.13.3" evidence="2"/>
<feature type="transmembrane region" description="Helical" evidence="7">
    <location>
        <begin position="282"/>
        <end position="302"/>
    </location>
</feature>
<dbReference type="Gene3D" id="3.30.565.10">
    <property type="entry name" value="Histidine kinase-like ATPase, C-terminal domain"/>
    <property type="match status" value="1"/>
</dbReference>
<dbReference type="GO" id="GO:0004673">
    <property type="term" value="F:protein histidine kinase activity"/>
    <property type="evidence" value="ECO:0007669"/>
    <property type="project" value="UniProtKB-EC"/>
</dbReference>
<dbReference type="Gene3D" id="3.30.450.20">
    <property type="entry name" value="PAS domain"/>
    <property type="match status" value="1"/>
</dbReference>
<keyword evidence="12" id="KW-1185">Reference proteome</keyword>
<reference evidence="11" key="1">
    <citation type="submission" date="2020-08" db="EMBL/GenBank/DDBJ databases">
        <title>Ramlibacter sp. GTP1 16S ribosomal RNA gene genome sequencing and assembly.</title>
        <authorList>
            <person name="Kang M."/>
        </authorList>
    </citation>
    <scope>NUCLEOTIDE SEQUENCE</scope>
    <source>
        <strain evidence="11">GTP1</strain>
    </source>
</reference>
<dbReference type="InterPro" id="IPR013655">
    <property type="entry name" value="PAS_fold_3"/>
</dbReference>
<dbReference type="InterPro" id="IPR003594">
    <property type="entry name" value="HATPase_dom"/>
</dbReference>
<dbReference type="Pfam" id="PF02518">
    <property type="entry name" value="HATPase_c"/>
    <property type="match status" value="1"/>
</dbReference>
<dbReference type="Pfam" id="PF08447">
    <property type="entry name" value="PAS_3"/>
    <property type="match status" value="1"/>
</dbReference>
<dbReference type="RefSeq" id="WP_187080907.1">
    <property type="nucleotide sequence ID" value="NZ_JACORU010000002.1"/>
</dbReference>
<dbReference type="SUPFAM" id="SSF55785">
    <property type="entry name" value="PYP-like sensor domain (PAS domain)"/>
    <property type="match status" value="1"/>
</dbReference>
<keyword evidence="7" id="KW-0812">Transmembrane</keyword>
<gene>
    <name evidence="11" type="ORF">H8R02_08250</name>
</gene>
<keyword evidence="3" id="KW-0597">Phosphoprotein</keyword>
<evidence type="ECO:0000256" key="8">
    <source>
        <dbReference type="SAM" id="SignalP"/>
    </source>
</evidence>
<keyword evidence="7" id="KW-0472">Membrane</keyword>
<evidence type="ECO:0000259" key="10">
    <source>
        <dbReference type="PROSITE" id="PS50113"/>
    </source>
</evidence>
<keyword evidence="7" id="KW-1133">Transmembrane helix</keyword>
<evidence type="ECO:0000313" key="12">
    <source>
        <dbReference type="Proteomes" id="UP000596827"/>
    </source>
</evidence>
<evidence type="ECO:0000256" key="3">
    <source>
        <dbReference type="ARBA" id="ARBA00022553"/>
    </source>
</evidence>
<feature type="transmembrane region" description="Helical" evidence="7">
    <location>
        <begin position="254"/>
        <end position="275"/>
    </location>
</feature>
<dbReference type="PANTHER" id="PTHR43304">
    <property type="entry name" value="PHYTOCHROME-LIKE PROTEIN CPH1"/>
    <property type="match status" value="1"/>
</dbReference>
<evidence type="ECO:0000256" key="4">
    <source>
        <dbReference type="ARBA" id="ARBA00022679"/>
    </source>
</evidence>
<feature type="region of interest" description="Disordered" evidence="6">
    <location>
        <begin position="791"/>
        <end position="810"/>
    </location>
</feature>
<dbReference type="InterPro" id="IPR005467">
    <property type="entry name" value="His_kinase_dom"/>
</dbReference>
<evidence type="ECO:0000259" key="9">
    <source>
        <dbReference type="PROSITE" id="PS50109"/>
    </source>
</evidence>
<evidence type="ECO:0000256" key="2">
    <source>
        <dbReference type="ARBA" id="ARBA00012438"/>
    </source>
</evidence>
<protein>
    <recommendedName>
        <fullName evidence="2">histidine kinase</fullName>
        <ecNumber evidence="2">2.7.13.3</ecNumber>
    </recommendedName>
</protein>
<comment type="caution">
    <text evidence="11">The sequence shown here is derived from an EMBL/GenBank/DDBJ whole genome shotgun (WGS) entry which is preliminary data.</text>
</comment>
<dbReference type="InterPro" id="IPR004358">
    <property type="entry name" value="Sig_transdc_His_kin-like_C"/>
</dbReference>
<dbReference type="InterPro" id="IPR000014">
    <property type="entry name" value="PAS"/>
</dbReference>
<feature type="transmembrane region" description="Helical" evidence="7">
    <location>
        <begin position="339"/>
        <end position="358"/>
    </location>
</feature>
<dbReference type="NCBIfam" id="TIGR00229">
    <property type="entry name" value="sensory_box"/>
    <property type="match status" value="1"/>
</dbReference>
<dbReference type="Pfam" id="PF07695">
    <property type="entry name" value="7TMR-DISM_7TM"/>
    <property type="match status" value="1"/>
</dbReference>
<dbReference type="InterPro" id="IPR052162">
    <property type="entry name" value="Sensor_kinase/Photoreceptor"/>
</dbReference>
<feature type="transmembrane region" description="Helical" evidence="7">
    <location>
        <begin position="314"/>
        <end position="332"/>
    </location>
</feature>
<dbReference type="PANTHER" id="PTHR43304:SF1">
    <property type="entry name" value="PAC DOMAIN-CONTAINING PROTEIN"/>
    <property type="match status" value="1"/>
</dbReference>
<dbReference type="InterPro" id="IPR001610">
    <property type="entry name" value="PAC"/>
</dbReference>
<feature type="domain" description="PAC" evidence="10">
    <location>
        <begin position="483"/>
        <end position="535"/>
    </location>
</feature>
<dbReference type="InterPro" id="IPR011623">
    <property type="entry name" value="7TMR_DISM_rcpt_extracell_dom1"/>
</dbReference>
<keyword evidence="4" id="KW-0808">Transferase</keyword>
<organism evidence="11 12">
    <name type="scientific">Ramlibacter albus</name>
    <dbReference type="NCBI Taxonomy" id="2079448"/>
    <lineage>
        <taxon>Bacteria</taxon>
        <taxon>Pseudomonadati</taxon>
        <taxon>Pseudomonadota</taxon>
        <taxon>Betaproteobacteria</taxon>
        <taxon>Burkholderiales</taxon>
        <taxon>Comamonadaceae</taxon>
        <taxon>Ramlibacter</taxon>
    </lineage>
</organism>
<dbReference type="SMART" id="SM00086">
    <property type="entry name" value="PAC"/>
    <property type="match status" value="1"/>
</dbReference>
<feature type="transmembrane region" description="Helical" evidence="7">
    <location>
        <begin position="188"/>
        <end position="209"/>
    </location>
</feature>
<evidence type="ECO:0000256" key="6">
    <source>
        <dbReference type="SAM" id="MobiDB-lite"/>
    </source>
</evidence>
<dbReference type="PROSITE" id="PS50113">
    <property type="entry name" value="PAC"/>
    <property type="match status" value="1"/>
</dbReference>
<dbReference type="InterPro" id="IPR000700">
    <property type="entry name" value="PAS-assoc_C"/>
</dbReference>
<feature type="domain" description="Histidine kinase" evidence="9">
    <location>
        <begin position="588"/>
        <end position="810"/>
    </location>
</feature>
<keyword evidence="8" id="KW-0732">Signal</keyword>
<name>A0A923S4S7_9BURK</name>
<dbReference type="InterPro" id="IPR035965">
    <property type="entry name" value="PAS-like_dom_sf"/>
</dbReference>
<dbReference type="EMBL" id="JACORU010000002">
    <property type="protein sequence ID" value="MBC5764437.1"/>
    <property type="molecule type" value="Genomic_DNA"/>
</dbReference>
<accession>A0A923S4S7</accession>
<dbReference type="PROSITE" id="PS50109">
    <property type="entry name" value="HIS_KIN"/>
    <property type="match status" value="1"/>
</dbReference>
<dbReference type="CDD" id="cd00130">
    <property type="entry name" value="PAS"/>
    <property type="match status" value="1"/>
</dbReference>
<feature type="chain" id="PRO_5038082885" description="histidine kinase" evidence="8">
    <location>
        <begin position="23"/>
        <end position="810"/>
    </location>
</feature>
<sequence length="810" mass="86859">MGGAIRILLAIAVLLLAFRAEAAGAAGGRLDLGAWAFDSQGPVSLAGEWQFVRGRFVGPADPWPADSTLIKVPGAWTGIRSFGYGAGTYRLTVDCSWPRTLAVNTPYQHTAMALSVNGRELARQGTPGTTKSTHVPGVAGQTVLLQGLHCPLDIRVQVSNFEIYRAGMVRALTLGPPARLLTQRESEVTLTTIGASAAAAIGVFGLFSVLARRRDWSSIVLGLYALTLASYVAFSPDGALQSWLAGVGFEGRQRIWFGNSYLLWAMHPVLAQALFPRHSWRPAAAALAAFCAAGFLLALLAPLDVFLRSGPLSWLGWMTTSAYLAVVLLRAVRHGDRSARILLVGLCALVGAVIHDLASPSASYLGRLVPIGNSIYLVTLAMLLGQRYARALATEELRAAEQKHRADLLVTATKAGVLDWETSTGVVRASARYREMLGLDAGRDAAELPALPTLVHPDDREAVRRVLETHENDRAGPGLRRWEPLEFRMRAATGETVWVHLEAVTVAAEDGRPLRHICTFIDISELKSAEERLQEAQVRLASEAQRAGLAQVTTNVLHNVGNVLTSVNVSAHVLSGRLESGRSGRLRDVADLLEAEMARIEAGTRGEKMQLLPGYVRDLANALEAERSEMLGEVHRLFSSVDHIKNVVAMQQSYAGGGGGGSREQVSMATLVGDTLTLQQDVLARNRVTVQRDFARVSPAPLDRTRIMQVLVNLVGNACDAMAANGGERILRVAVRQGSSDVSVSVSDNGSGISPEHRAKLFAHGFTTRAEGHGFGLHSCAQAAREMGGELTVESDGPGKGATFTLRLPR</sequence>